<sequence length="41" mass="4998">MFIGFFIGANFYGLYLIFKDWQTFLMIFMKSLRFYGKIVTE</sequence>
<keyword evidence="1" id="KW-1133">Transmembrane helix</keyword>
<evidence type="ECO:0000313" key="3">
    <source>
        <dbReference type="Proteomes" id="UP000028067"/>
    </source>
</evidence>
<dbReference type="Proteomes" id="UP000028067">
    <property type="component" value="Unassembled WGS sequence"/>
</dbReference>
<proteinExistence type="predicted"/>
<comment type="caution">
    <text evidence="2">The sequence shown here is derived from an EMBL/GenBank/DDBJ whole genome shotgun (WGS) entry which is preliminary data.</text>
</comment>
<name>A0A081S8H0_STRMT</name>
<gene>
    <name evidence="2" type="ORF">SK271_1289</name>
</gene>
<accession>A0A081S8H0</accession>
<dbReference type="PATRIC" id="fig|28037.94.peg.1218"/>
<protein>
    <submittedName>
        <fullName evidence="2">Uncharacterized protein</fullName>
    </submittedName>
</protein>
<feature type="transmembrane region" description="Helical" evidence="1">
    <location>
        <begin position="6"/>
        <end position="28"/>
    </location>
</feature>
<organism evidence="2 3">
    <name type="scientific">Streptococcus mitis</name>
    <dbReference type="NCBI Taxonomy" id="28037"/>
    <lineage>
        <taxon>Bacteria</taxon>
        <taxon>Bacillati</taxon>
        <taxon>Bacillota</taxon>
        <taxon>Bacilli</taxon>
        <taxon>Lactobacillales</taxon>
        <taxon>Streptococcaceae</taxon>
        <taxon>Streptococcus</taxon>
        <taxon>Streptococcus mitis group</taxon>
    </lineage>
</organism>
<evidence type="ECO:0000313" key="2">
    <source>
        <dbReference type="EMBL" id="KER07223.1"/>
    </source>
</evidence>
<dbReference type="EMBL" id="JPGW01000013">
    <property type="protein sequence ID" value="KER07223.1"/>
    <property type="molecule type" value="Genomic_DNA"/>
</dbReference>
<keyword evidence="1" id="KW-0472">Membrane</keyword>
<reference evidence="2 3" key="1">
    <citation type="submission" date="2014-05" db="EMBL/GenBank/DDBJ databases">
        <authorList>
            <person name="Daugherty S.C."/>
            <person name="Tallon L.J."/>
            <person name="Sadzewicz L."/>
            <person name="Kilian M."/>
            <person name="Tettelin H."/>
        </authorList>
    </citation>
    <scope>NUCLEOTIDE SEQUENCE [LARGE SCALE GENOMIC DNA]</scope>
    <source>
        <strain evidence="2 3">SK271</strain>
    </source>
</reference>
<dbReference type="AlphaFoldDB" id="A0A081S8H0"/>
<evidence type="ECO:0000256" key="1">
    <source>
        <dbReference type="SAM" id="Phobius"/>
    </source>
</evidence>
<keyword evidence="1" id="KW-0812">Transmembrane</keyword>